<name>A0ACC1M505_9FUNG</name>
<accession>A0ACC1M505</accession>
<evidence type="ECO:0000313" key="2">
    <source>
        <dbReference type="Proteomes" id="UP001139981"/>
    </source>
</evidence>
<sequence length="135" mass="15220">MVITTKRAPAPTAQTQLKIKTGAVTRLVKERSVYIQEIESQQARVEEYRLLATNETDAKKQKDRDADLRKQNEVLEETVQMVPHMERRIRDAMQDLENLVISTQQQEEQLDDDAKAALTNAKTAIEAAASSIAAK</sequence>
<proteinExistence type="predicted"/>
<organism evidence="1 2">
    <name type="scientific">Coemansia aciculifera</name>
    <dbReference type="NCBI Taxonomy" id="417176"/>
    <lineage>
        <taxon>Eukaryota</taxon>
        <taxon>Fungi</taxon>
        <taxon>Fungi incertae sedis</taxon>
        <taxon>Zoopagomycota</taxon>
        <taxon>Kickxellomycotina</taxon>
        <taxon>Kickxellomycetes</taxon>
        <taxon>Kickxellales</taxon>
        <taxon>Kickxellaceae</taxon>
        <taxon>Coemansia</taxon>
    </lineage>
</organism>
<keyword evidence="2" id="KW-1185">Reference proteome</keyword>
<reference evidence="1" key="1">
    <citation type="submission" date="2022-07" db="EMBL/GenBank/DDBJ databases">
        <title>Phylogenomic reconstructions and comparative analyses of Kickxellomycotina fungi.</title>
        <authorList>
            <person name="Reynolds N.K."/>
            <person name="Stajich J.E."/>
            <person name="Barry K."/>
            <person name="Grigoriev I.V."/>
            <person name="Crous P."/>
            <person name="Smith M.E."/>
        </authorList>
    </citation>
    <scope>NUCLEOTIDE SEQUENCE</scope>
    <source>
        <strain evidence="1">CBS 190363</strain>
    </source>
</reference>
<gene>
    <name evidence="1" type="ORF">IWW38_001901</name>
</gene>
<comment type="caution">
    <text evidence="1">The sequence shown here is derived from an EMBL/GenBank/DDBJ whole genome shotgun (WGS) entry which is preliminary data.</text>
</comment>
<dbReference type="EMBL" id="JANBVB010000164">
    <property type="protein sequence ID" value="KAJ2896834.1"/>
    <property type="molecule type" value="Genomic_DNA"/>
</dbReference>
<protein>
    <submittedName>
        <fullName evidence="1">Uncharacterized protein</fullName>
    </submittedName>
</protein>
<evidence type="ECO:0000313" key="1">
    <source>
        <dbReference type="EMBL" id="KAJ2896834.1"/>
    </source>
</evidence>
<dbReference type="Proteomes" id="UP001139981">
    <property type="component" value="Unassembled WGS sequence"/>
</dbReference>